<protein>
    <recommendedName>
        <fullName evidence="2">DUF6868 domain-containing protein</fullName>
    </recommendedName>
</protein>
<dbReference type="OrthoDB" id="5918912at2"/>
<feature type="transmembrane region" description="Helical" evidence="1">
    <location>
        <begin position="54"/>
        <end position="76"/>
    </location>
</feature>
<name>A0A2P8FBI6_9RHOB</name>
<dbReference type="Proteomes" id="UP000240418">
    <property type="component" value="Unassembled WGS sequence"/>
</dbReference>
<sequence length="79" mass="9209">MTLEALSSFFGWMSVIHYAILVFASIMMLAARDWATSLHARMFDIGQNDVRRTYYNWLGAYKLLIFVFALVPWLAIQLM</sequence>
<keyword evidence="4" id="KW-1185">Reference proteome</keyword>
<dbReference type="InterPro" id="IPR049220">
    <property type="entry name" value="DUF6868"/>
</dbReference>
<keyword evidence="1" id="KW-0812">Transmembrane</keyword>
<keyword evidence="1" id="KW-0472">Membrane</keyword>
<dbReference type="Pfam" id="PF21742">
    <property type="entry name" value="DUF6868"/>
    <property type="match status" value="1"/>
</dbReference>
<reference evidence="3 4" key="1">
    <citation type="submission" date="2018-03" db="EMBL/GenBank/DDBJ databases">
        <title>Genomic Encyclopedia of Archaeal and Bacterial Type Strains, Phase II (KMG-II): from individual species to whole genera.</title>
        <authorList>
            <person name="Goeker M."/>
        </authorList>
    </citation>
    <scope>NUCLEOTIDE SEQUENCE [LARGE SCALE GENOMIC DNA]</scope>
    <source>
        <strain evidence="3 4">DSM 100673</strain>
    </source>
</reference>
<feature type="domain" description="DUF6868" evidence="2">
    <location>
        <begin position="1"/>
        <end position="79"/>
    </location>
</feature>
<dbReference type="AlphaFoldDB" id="A0A2P8FBI6"/>
<evidence type="ECO:0000313" key="4">
    <source>
        <dbReference type="Proteomes" id="UP000240418"/>
    </source>
</evidence>
<keyword evidence="1" id="KW-1133">Transmembrane helix</keyword>
<dbReference type="RefSeq" id="WP_106608715.1">
    <property type="nucleotide sequence ID" value="NZ_PYGJ01000007.1"/>
</dbReference>
<feature type="transmembrane region" description="Helical" evidence="1">
    <location>
        <begin position="15"/>
        <end position="34"/>
    </location>
</feature>
<organism evidence="3 4">
    <name type="scientific">Shimia abyssi</name>
    <dbReference type="NCBI Taxonomy" id="1662395"/>
    <lineage>
        <taxon>Bacteria</taxon>
        <taxon>Pseudomonadati</taxon>
        <taxon>Pseudomonadota</taxon>
        <taxon>Alphaproteobacteria</taxon>
        <taxon>Rhodobacterales</taxon>
        <taxon>Roseobacteraceae</taxon>
    </lineage>
</organism>
<gene>
    <name evidence="3" type="ORF">CLV88_10734</name>
</gene>
<dbReference type="EMBL" id="PYGJ01000007">
    <property type="protein sequence ID" value="PSL19091.1"/>
    <property type="molecule type" value="Genomic_DNA"/>
</dbReference>
<comment type="caution">
    <text evidence="3">The sequence shown here is derived from an EMBL/GenBank/DDBJ whole genome shotgun (WGS) entry which is preliminary data.</text>
</comment>
<evidence type="ECO:0000259" key="2">
    <source>
        <dbReference type="Pfam" id="PF21742"/>
    </source>
</evidence>
<accession>A0A2P8FBI6</accession>
<proteinExistence type="predicted"/>
<evidence type="ECO:0000313" key="3">
    <source>
        <dbReference type="EMBL" id="PSL19091.1"/>
    </source>
</evidence>
<evidence type="ECO:0000256" key="1">
    <source>
        <dbReference type="SAM" id="Phobius"/>
    </source>
</evidence>